<evidence type="ECO:0000313" key="3">
    <source>
        <dbReference type="EMBL" id="KZC08611.1"/>
    </source>
</evidence>
<feature type="compositionally biased region" description="Polar residues" evidence="1">
    <location>
        <begin position="311"/>
        <end position="331"/>
    </location>
</feature>
<evidence type="ECO:0000313" key="4">
    <source>
        <dbReference type="Proteomes" id="UP000076502"/>
    </source>
</evidence>
<organism evidence="3 4">
    <name type="scientific">Dufourea novaeangliae</name>
    <name type="common">Sweat bee</name>
    <dbReference type="NCBI Taxonomy" id="178035"/>
    <lineage>
        <taxon>Eukaryota</taxon>
        <taxon>Metazoa</taxon>
        <taxon>Ecdysozoa</taxon>
        <taxon>Arthropoda</taxon>
        <taxon>Hexapoda</taxon>
        <taxon>Insecta</taxon>
        <taxon>Pterygota</taxon>
        <taxon>Neoptera</taxon>
        <taxon>Endopterygota</taxon>
        <taxon>Hymenoptera</taxon>
        <taxon>Apocrita</taxon>
        <taxon>Aculeata</taxon>
        <taxon>Apoidea</taxon>
        <taxon>Anthophila</taxon>
        <taxon>Halictidae</taxon>
        <taxon>Rophitinae</taxon>
        <taxon>Dufourea</taxon>
    </lineage>
</organism>
<keyword evidence="4" id="KW-1185">Reference proteome</keyword>
<protein>
    <submittedName>
        <fullName evidence="3">Uncharacterized protein</fullName>
    </submittedName>
</protein>
<dbReference type="Proteomes" id="UP000076502">
    <property type="component" value="Unassembled WGS sequence"/>
</dbReference>
<dbReference type="AlphaFoldDB" id="A0A154P9V0"/>
<accession>A0A154P9V0</accession>
<feature type="chain" id="PRO_5007599341" evidence="2">
    <location>
        <begin position="23"/>
        <end position="342"/>
    </location>
</feature>
<reference evidence="3 4" key="1">
    <citation type="submission" date="2015-07" db="EMBL/GenBank/DDBJ databases">
        <title>The genome of Dufourea novaeangliae.</title>
        <authorList>
            <person name="Pan H."/>
            <person name="Kapheim K."/>
        </authorList>
    </citation>
    <scope>NUCLEOTIDE SEQUENCE [LARGE SCALE GENOMIC DNA]</scope>
    <source>
        <strain evidence="3">0120121106</strain>
        <tissue evidence="3">Whole body</tissue>
    </source>
</reference>
<feature type="region of interest" description="Disordered" evidence="1">
    <location>
        <begin position="304"/>
        <end position="342"/>
    </location>
</feature>
<keyword evidence="2" id="KW-0732">Signal</keyword>
<dbReference type="EMBL" id="KQ434851">
    <property type="protein sequence ID" value="KZC08611.1"/>
    <property type="molecule type" value="Genomic_DNA"/>
</dbReference>
<evidence type="ECO:0000256" key="1">
    <source>
        <dbReference type="SAM" id="MobiDB-lite"/>
    </source>
</evidence>
<proteinExistence type="predicted"/>
<name>A0A154P9V0_DUFNO</name>
<feature type="signal peptide" evidence="2">
    <location>
        <begin position="1"/>
        <end position="22"/>
    </location>
</feature>
<feature type="compositionally biased region" description="Acidic residues" evidence="1">
    <location>
        <begin position="333"/>
        <end position="342"/>
    </location>
</feature>
<dbReference type="OrthoDB" id="7554116at2759"/>
<sequence length="342" mass="37399">MKQSRLVLLIFILCFVGQYKYSAFCAKSNNVKRSIPLKNKLSDIDNDHKEHSGTETTALDITTNTDDLTKVDRTSRSTLGSRRHLKVDDANQVAKYFLGGGPLKGHSHFVRASNCDSNNDENNVVGMSNPTDENDAVLSENEENANANSSDSIVDAPHIPGLYSAPGTAPIVQPFSLLHPPLNTLPPVIPHIPVRGSLLHSLVHGLLQAHSQIHQAFSPTLPLHHLADTPLVGSPKPLLHHRKAKVNFVNDLAYSHGQYIPLLGASPTRFNSKSPVTHMIHPDYIPHLQPTGYILKYVPHSRESLSPVVGSPQQSSDCINDNSDTEQNLGSVDNEDDTDVTQ</sequence>
<gene>
    <name evidence="3" type="ORF">WN55_11266</name>
</gene>
<evidence type="ECO:0000256" key="2">
    <source>
        <dbReference type="SAM" id="SignalP"/>
    </source>
</evidence>